<dbReference type="InterPro" id="IPR029058">
    <property type="entry name" value="AB_hydrolase_fold"/>
</dbReference>
<dbReference type="OrthoDB" id="5477453at2"/>
<gene>
    <name evidence="2" type="ORF">DN745_07785</name>
</gene>
<evidence type="ECO:0000313" key="3">
    <source>
        <dbReference type="Proteomes" id="UP000249799"/>
    </source>
</evidence>
<dbReference type="Gene3D" id="3.40.50.1820">
    <property type="entry name" value="alpha/beta hydrolase"/>
    <property type="match status" value="1"/>
</dbReference>
<dbReference type="AlphaFoldDB" id="A0A2Z4FK63"/>
<evidence type="ECO:0000256" key="1">
    <source>
        <dbReference type="SAM" id="SignalP"/>
    </source>
</evidence>
<dbReference type="PROSITE" id="PS51257">
    <property type="entry name" value="PROKAR_LIPOPROTEIN"/>
    <property type="match status" value="1"/>
</dbReference>
<keyword evidence="1" id="KW-0732">Signal</keyword>
<reference evidence="2 3" key="1">
    <citation type="submission" date="2018-06" db="EMBL/GenBank/DDBJ databases">
        <title>Lujinxingia sediminis gen. nov. sp. nov., a new facultative anaerobic member of the class Deltaproteobacteria, and proposal of Lujinxingaceae fam. nov.</title>
        <authorList>
            <person name="Guo L.-Y."/>
            <person name="Li C.-M."/>
            <person name="Wang S."/>
            <person name="Du Z.-J."/>
        </authorList>
    </citation>
    <scope>NUCLEOTIDE SEQUENCE [LARGE SCALE GENOMIC DNA]</scope>
    <source>
        <strain evidence="2 3">FA350</strain>
    </source>
</reference>
<dbReference type="Proteomes" id="UP000249799">
    <property type="component" value="Chromosome"/>
</dbReference>
<organism evidence="2 3">
    <name type="scientific">Bradymonas sediminis</name>
    <dbReference type="NCBI Taxonomy" id="1548548"/>
    <lineage>
        <taxon>Bacteria</taxon>
        <taxon>Deltaproteobacteria</taxon>
        <taxon>Bradymonadales</taxon>
        <taxon>Bradymonadaceae</taxon>
        <taxon>Bradymonas</taxon>
    </lineage>
</organism>
<keyword evidence="3" id="KW-1185">Reference proteome</keyword>
<dbReference type="SUPFAM" id="SSF53474">
    <property type="entry name" value="alpha/beta-Hydrolases"/>
    <property type="match status" value="1"/>
</dbReference>
<protein>
    <submittedName>
        <fullName evidence="2">Uncharacterized protein</fullName>
    </submittedName>
</protein>
<feature type="chain" id="PRO_5016332234" evidence="1">
    <location>
        <begin position="21"/>
        <end position="1140"/>
    </location>
</feature>
<dbReference type="KEGG" id="bsed:DN745_07785"/>
<name>A0A2Z4FK63_9DELT</name>
<dbReference type="EMBL" id="CP030032">
    <property type="protein sequence ID" value="AWV89245.1"/>
    <property type="molecule type" value="Genomic_DNA"/>
</dbReference>
<evidence type="ECO:0000313" key="2">
    <source>
        <dbReference type="EMBL" id="AWV89245.1"/>
    </source>
</evidence>
<sequence>MRPLCTASFVASLSLALVSAGCFDDNNPPQGLSSAQESAGPTVVFDLDTWPFPDIPFPNDLATRVDPSSPTGKRINVSLQGASDAEAKVRDYVNRMSGFGVFTPITVAFDAPLDIENIIARHQGSVPDLADDAVYIVNVDPKSPNFGEFALIDMGAGSFPLTLDRPDGYFANDPRRLGTNLLFETYEEVDLNGNGVLDPIEDTDDDGVWDRPNTRTVGGDLYDVGEMLDFYERETNTLVLRTLEPLDEKTTYAVVLTDALVGEDDAPVQSPFKSINHLRQTEDLNPLKEILPAKFPQRFSESLDSVRFAWTFTTGAPTHTLETIRAGLYGHGSLAWLAEEYPAEFKLLHNPGEPGRAEPLTFSLENIIPLIAPAASQALGSGGNLSLLEDAIGEIDYMVSGSFISPYFLGDSDGLAKPGADATIKSTNPQDEDEVFDVDTETGRARVRPGEVSFHCAVPASRPGRTQPYPVVLYSHAIGSTRLEMIAFAGQFAKFGLASCAIDAAGHGINIPPDINDILETVSSRLGLPGFGAMLRHDRARDLVNNGEVQTGEDFFTSEILHARDMIRQTAVDQMQLIRILRSFDGKTRWSADIDTEDPWIADKIDIVGGWDQTGDGKGEIRGDFDGDGVVDFGGEQPYLAFGTSLGGLQTGVISGIEPTIRAAATNAGGGGLGDIAARTSIRNVRVGVFLSMFGPLLTGTAPTNEDGEITGPMTLEWQLPSGIRDVSVRFGTLEGIENGDRVVLRNPKRESRGFIPEEERQAAVLVRGGRFRVGIAADAKSASARRAILGFDASVDVQSDLMQCKGGTRCDTVTCEGWEYCAADVTCRPLHECIEQFDPASVAPEMADELAAHTAQTPTDLGDPLIIEVYGSDGKMKQSIDTFPENLIFQNILYPQGAPLASLITGWGLKRQTPRFRKFLGISQMLLEVADPAIYAKHYNRDPLKYPYETPEFQSGWANMLVVGTLGDQTVPINSALSLARSAGILDAADEVEEYGSTQNQFLNENFVAEGIYWLNRFPEYPGTIFDPDDLDGGHFYTPRLPDNMDPNPDAAYPLRATVHTDQGISALRLPYLDTRGEHTFNIPRTDRGFDISTFMTNQVGWFMANYGTQLSDDPCMEALFMEECDFFDVESFTPPTIK</sequence>
<proteinExistence type="predicted"/>
<feature type="signal peptide" evidence="1">
    <location>
        <begin position="1"/>
        <end position="20"/>
    </location>
</feature>
<accession>A0A2Z4FK63</accession>